<dbReference type="EMBL" id="CP009888">
    <property type="protein sequence ID" value="AIY64757.1"/>
    <property type="molecule type" value="Genomic_DNA"/>
</dbReference>
<organism evidence="1 2">
    <name type="scientific">Pseudoalteromonas piratica</name>
    <dbReference type="NCBI Taxonomy" id="1348114"/>
    <lineage>
        <taxon>Bacteria</taxon>
        <taxon>Pseudomonadati</taxon>
        <taxon>Pseudomonadota</taxon>
        <taxon>Gammaproteobacteria</taxon>
        <taxon>Alteromonadales</taxon>
        <taxon>Pseudoalteromonadaceae</taxon>
        <taxon>Pseudoalteromonas</taxon>
    </lineage>
</organism>
<gene>
    <name evidence="1" type="ORF">OM33_06060</name>
</gene>
<keyword evidence="2" id="KW-1185">Reference proteome</keyword>
<dbReference type="HOGENOM" id="CLU_059555_0_0_6"/>
<dbReference type="InterPro" id="IPR008912">
    <property type="entry name" value="Uncharacterised_CoxE"/>
</dbReference>
<dbReference type="RefSeq" id="WP_038640012.1">
    <property type="nucleotide sequence ID" value="NZ_CP009888.1"/>
</dbReference>
<proteinExistence type="predicted"/>
<reference evidence="1 2" key="1">
    <citation type="submission" date="2014-11" db="EMBL/GenBank/DDBJ databases">
        <title>Complete Genome Sequence of Pseudoalteromonas sp. Strain OCN003 Isolated from Kaneohe Bay, Oahu, Hawaii.</title>
        <authorList>
            <person name="Beurmann S."/>
            <person name="Videau P."/>
            <person name="Ushijima B."/>
            <person name="Smith A.M."/>
            <person name="Aeby G.S."/>
            <person name="Callahan S.M."/>
            <person name="Belcaid M."/>
        </authorList>
    </citation>
    <scope>NUCLEOTIDE SEQUENCE [LARGE SCALE GENOMIC DNA]</scope>
    <source>
        <strain evidence="1 2">OCN003</strain>
    </source>
</reference>
<dbReference type="Pfam" id="PF05762">
    <property type="entry name" value="VWA_CoxE"/>
    <property type="match status" value="1"/>
</dbReference>
<evidence type="ECO:0000313" key="1">
    <source>
        <dbReference type="EMBL" id="AIY64757.1"/>
    </source>
</evidence>
<dbReference type="PANTHER" id="PTHR39338">
    <property type="entry name" value="BLL5662 PROTEIN-RELATED"/>
    <property type="match status" value="1"/>
</dbReference>
<evidence type="ECO:0000313" key="2">
    <source>
        <dbReference type="Proteomes" id="UP000030341"/>
    </source>
</evidence>
<protein>
    <submittedName>
        <fullName evidence="1">von Willebrand factor A</fullName>
    </submittedName>
</protein>
<name>A0A0A7EFI6_9GAMM</name>
<dbReference type="PANTHER" id="PTHR39338:SF7">
    <property type="entry name" value="BLL6692 PROTEIN"/>
    <property type="match status" value="1"/>
</dbReference>
<dbReference type="OrthoDB" id="9764216at2"/>
<dbReference type="Proteomes" id="UP000030341">
    <property type="component" value="Chromosome 1"/>
</dbReference>
<sequence>MLIAFFFTLKKHRVNVSVRELLDLINALKKQVIFASVDDFYHLAKLCLVKDETQFDKFDRAFAEYFEGVESVDIFSKLQTQHQLPEEWLKKEFEKQLSQEEKDKIEALGGLEQLMKTLAERLKEQQKRHAGGNKWVGTGGTSPFGAYGYNPEGIRIGQDGNNHRRAVKVWDKRQFKNLDQDADISSRTMKLALKKLRKFARSGESDELDLNNTISATAKQGGMLDVKMKPERHNAVKVLMFFDIGGSMDDYIHTCEELFSAAHSEFKHLEFFYFHNCLYENVWQDNKRRYNDVLDTLTIINRFASDYKVIFVGDATMGPYEIDYPGGSVEHWNEEPGRAWLQRITQHFKNVVWLNPQPKQHWHYYPSIGIIEHLMEKRMFPLTLEGISNAIKHLN</sequence>
<accession>A0A0A7EFI6</accession>
<dbReference type="STRING" id="1348114.OM33_06060"/>
<dbReference type="AlphaFoldDB" id="A0A0A7EFI6"/>
<dbReference type="eggNOG" id="COG3825">
    <property type="taxonomic scope" value="Bacteria"/>
</dbReference>
<dbReference type="KEGG" id="pseo:OM33_06060"/>